<evidence type="ECO:0000313" key="2">
    <source>
        <dbReference type="Proteomes" id="UP000886501"/>
    </source>
</evidence>
<dbReference type="Proteomes" id="UP000886501">
    <property type="component" value="Unassembled WGS sequence"/>
</dbReference>
<evidence type="ECO:0000313" key="1">
    <source>
        <dbReference type="EMBL" id="KAF9647724.1"/>
    </source>
</evidence>
<sequence>MTDSAPVEIICDIFRHATLLPQLNCDDKSRVLFKEYLAVLLALTSSCSRWRAIALADPTLWTDIFVDVMTPDLLHLHLDRSAGLRLDVVITDPHPDTHFILCKEACRFRRLIVKDMKLSPIWGDAFPVVASDLEELRIDAHPNYPSLGFLVPIFDGSLPKLQSLQLRNVPFWTTGMFKGLRHLEFVNGVQTLPLFIPLVLDVIHASPLLETLSIETCCILPDPRYVCTVAPLPNLQRLRATSDAVSKFLHFIDVPVSTNIEIVRSFCEVAGPGLNVLSCLHTGLPWINFLDGTKDVTVLLDADTMSVRMTNRHGGVITIDVKDIPVGAHGLDDVMPPRYSPLLINTFGAMSCLATRKSISSLSIIIPEDARNVLLYTTIEGFTSPKWRHLLQGLENLTSLAVPLPFALLPTQVVVVSSSTFTMMCPSLKKVSITTDIPVDEVHDEQLRRITKFVEARCDSGFPLSSLDVDVSVATPISKQARAEYAKTWGASVGDVTFSVRF</sequence>
<organism evidence="1 2">
    <name type="scientific">Thelephora ganbajun</name>
    <name type="common">Ganba fungus</name>
    <dbReference type="NCBI Taxonomy" id="370292"/>
    <lineage>
        <taxon>Eukaryota</taxon>
        <taxon>Fungi</taxon>
        <taxon>Dikarya</taxon>
        <taxon>Basidiomycota</taxon>
        <taxon>Agaricomycotina</taxon>
        <taxon>Agaricomycetes</taxon>
        <taxon>Thelephorales</taxon>
        <taxon>Thelephoraceae</taxon>
        <taxon>Thelephora</taxon>
    </lineage>
</organism>
<dbReference type="EMBL" id="MU118027">
    <property type="protein sequence ID" value="KAF9647724.1"/>
    <property type="molecule type" value="Genomic_DNA"/>
</dbReference>
<accession>A0ACB6ZDR7</accession>
<reference evidence="1" key="1">
    <citation type="submission" date="2019-10" db="EMBL/GenBank/DDBJ databases">
        <authorList>
            <consortium name="DOE Joint Genome Institute"/>
            <person name="Kuo A."/>
            <person name="Miyauchi S."/>
            <person name="Kiss E."/>
            <person name="Drula E."/>
            <person name="Kohler A."/>
            <person name="Sanchez-Garcia M."/>
            <person name="Andreopoulos B."/>
            <person name="Barry K.W."/>
            <person name="Bonito G."/>
            <person name="Buee M."/>
            <person name="Carver A."/>
            <person name="Chen C."/>
            <person name="Cichocki N."/>
            <person name="Clum A."/>
            <person name="Culley D."/>
            <person name="Crous P.W."/>
            <person name="Fauchery L."/>
            <person name="Girlanda M."/>
            <person name="Hayes R."/>
            <person name="Keri Z."/>
            <person name="Labutti K."/>
            <person name="Lipzen A."/>
            <person name="Lombard V."/>
            <person name="Magnuson J."/>
            <person name="Maillard F."/>
            <person name="Morin E."/>
            <person name="Murat C."/>
            <person name="Nolan M."/>
            <person name="Ohm R."/>
            <person name="Pangilinan J."/>
            <person name="Pereira M."/>
            <person name="Perotto S."/>
            <person name="Peter M."/>
            <person name="Riley R."/>
            <person name="Sitrit Y."/>
            <person name="Stielow B."/>
            <person name="Szollosi G."/>
            <person name="Zifcakova L."/>
            <person name="Stursova M."/>
            <person name="Spatafora J.W."/>
            <person name="Tedersoo L."/>
            <person name="Vaario L.-M."/>
            <person name="Yamada A."/>
            <person name="Yan M."/>
            <person name="Wang P."/>
            <person name="Xu J."/>
            <person name="Bruns T."/>
            <person name="Baldrian P."/>
            <person name="Vilgalys R."/>
            <person name="Henrissat B."/>
            <person name="Grigoriev I.V."/>
            <person name="Hibbett D."/>
            <person name="Nagy L.G."/>
            <person name="Martin F.M."/>
        </authorList>
    </citation>
    <scope>NUCLEOTIDE SEQUENCE</scope>
    <source>
        <strain evidence="1">P2</strain>
    </source>
</reference>
<gene>
    <name evidence="1" type="ORF">BDM02DRAFT_3129556</name>
</gene>
<proteinExistence type="predicted"/>
<protein>
    <submittedName>
        <fullName evidence="1">Uncharacterized protein</fullName>
    </submittedName>
</protein>
<comment type="caution">
    <text evidence="1">The sequence shown here is derived from an EMBL/GenBank/DDBJ whole genome shotgun (WGS) entry which is preliminary data.</text>
</comment>
<keyword evidence="2" id="KW-1185">Reference proteome</keyword>
<name>A0ACB6ZDR7_THEGA</name>
<reference evidence="1" key="2">
    <citation type="journal article" date="2020" name="Nat. Commun.">
        <title>Large-scale genome sequencing of mycorrhizal fungi provides insights into the early evolution of symbiotic traits.</title>
        <authorList>
            <person name="Miyauchi S."/>
            <person name="Kiss E."/>
            <person name="Kuo A."/>
            <person name="Drula E."/>
            <person name="Kohler A."/>
            <person name="Sanchez-Garcia M."/>
            <person name="Morin E."/>
            <person name="Andreopoulos B."/>
            <person name="Barry K.W."/>
            <person name="Bonito G."/>
            <person name="Buee M."/>
            <person name="Carver A."/>
            <person name="Chen C."/>
            <person name="Cichocki N."/>
            <person name="Clum A."/>
            <person name="Culley D."/>
            <person name="Crous P.W."/>
            <person name="Fauchery L."/>
            <person name="Girlanda M."/>
            <person name="Hayes R.D."/>
            <person name="Keri Z."/>
            <person name="LaButti K."/>
            <person name="Lipzen A."/>
            <person name="Lombard V."/>
            <person name="Magnuson J."/>
            <person name="Maillard F."/>
            <person name="Murat C."/>
            <person name="Nolan M."/>
            <person name="Ohm R.A."/>
            <person name="Pangilinan J."/>
            <person name="Pereira M.F."/>
            <person name="Perotto S."/>
            <person name="Peter M."/>
            <person name="Pfister S."/>
            <person name="Riley R."/>
            <person name="Sitrit Y."/>
            <person name="Stielow J.B."/>
            <person name="Szollosi G."/>
            <person name="Zifcakova L."/>
            <person name="Stursova M."/>
            <person name="Spatafora J.W."/>
            <person name="Tedersoo L."/>
            <person name="Vaario L.M."/>
            <person name="Yamada A."/>
            <person name="Yan M."/>
            <person name="Wang P."/>
            <person name="Xu J."/>
            <person name="Bruns T."/>
            <person name="Baldrian P."/>
            <person name="Vilgalys R."/>
            <person name="Dunand C."/>
            <person name="Henrissat B."/>
            <person name="Grigoriev I.V."/>
            <person name="Hibbett D."/>
            <person name="Nagy L.G."/>
            <person name="Martin F.M."/>
        </authorList>
    </citation>
    <scope>NUCLEOTIDE SEQUENCE</scope>
    <source>
        <strain evidence="1">P2</strain>
    </source>
</reference>